<name>A0A6M3KH75_9ZZZZ</name>
<proteinExistence type="predicted"/>
<gene>
    <name evidence="2" type="ORF">MM415A00613_0031</name>
    <name evidence="1" type="ORF">MM415B00887_0003</name>
</gene>
<dbReference type="EMBL" id="MT141454">
    <property type="protein sequence ID" value="QJA61814.1"/>
    <property type="molecule type" value="Genomic_DNA"/>
</dbReference>
<sequence length="63" mass="6883">MIQTPTMERRISNLQAIANDPSVNNFARSVCAETASYLRELEQSGARLPNFGVGAIVCKGKKE</sequence>
<reference evidence="2" key="1">
    <citation type="submission" date="2020-03" db="EMBL/GenBank/DDBJ databases">
        <title>The deep terrestrial virosphere.</title>
        <authorList>
            <person name="Holmfeldt K."/>
            <person name="Nilsson E."/>
            <person name="Simone D."/>
            <person name="Lopez-Fernandez M."/>
            <person name="Wu X."/>
            <person name="de Brujin I."/>
            <person name="Lundin D."/>
            <person name="Andersson A."/>
            <person name="Bertilsson S."/>
            <person name="Dopson M."/>
        </authorList>
    </citation>
    <scope>NUCLEOTIDE SEQUENCE</scope>
    <source>
        <strain evidence="2">MM415A00613</strain>
        <strain evidence="1">MM415B00887</strain>
    </source>
</reference>
<evidence type="ECO:0000313" key="2">
    <source>
        <dbReference type="EMBL" id="QJA80984.1"/>
    </source>
</evidence>
<evidence type="ECO:0000313" key="1">
    <source>
        <dbReference type="EMBL" id="QJA61814.1"/>
    </source>
</evidence>
<organism evidence="2">
    <name type="scientific">viral metagenome</name>
    <dbReference type="NCBI Taxonomy" id="1070528"/>
    <lineage>
        <taxon>unclassified sequences</taxon>
        <taxon>metagenomes</taxon>
        <taxon>organismal metagenomes</taxon>
    </lineage>
</organism>
<protein>
    <submittedName>
        <fullName evidence="2">Uncharacterized protein</fullName>
    </submittedName>
</protein>
<dbReference type="EMBL" id="MT142443">
    <property type="protein sequence ID" value="QJA80984.1"/>
    <property type="molecule type" value="Genomic_DNA"/>
</dbReference>
<accession>A0A6M3KH75</accession>
<dbReference type="AlphaFoldDB" id="A0A6M3KH75"/>